<dbReference type="AlphaFoldDB" id="A0A922NSV2"/>
<proteinExistence type="predicted"/>
<evidence type="ECO:0000313" key="2">
    <source>
        <dbReference type="Proteomes" id="UP000028704"/>
    </source>
</evidence>
<name>A0A922NSV2_9STRE</name>
<evidence type="ECO:0000313" key="1">
    <source>
        <dbReference type="EMBL" id="KED03345.1"/>
    </source>
</evidence>
<gene>
    <name evidence="1" type="ORF">CECT5772_11138</name>
</gene>
<reference evidence="1 2" key="1">
    <citation type="journal article" date="2014" name="Int. J. Syst. Evol. Microbiol.">
        <title>Phylogenomics and the dynamic genome evolution of the genus Streptococcus.</title>
        <authorList>
            <consortium name="The Broad Institute Genome Sequencing Platform"/>
            <person name="Richards V.P."/>
            <person name="Palmer S.R."/>
            <person name="Pavinski Bitar P.D."/>
            <person name="Qin X."/>
            <person name="Weinstock G.M."/>
            <person name="Highlander S.K."/>
            <person name="Town C.D."/>
            <person name="Burne R.A."/>
            <person name="Stanhope M.J."/>
        </authorList>
    </citation>
    <scope>NUCLEOTIDE SEQUENCE [LARGE SCALE GENOMIC DNA]</scope>
    <source>
        <strain evidence="1 2">CECT 5772</strain>
    </source>
</reference>
<dbReference type="Proteomes" id="UP000028704">
    <property type="component" value="Unassembled WGS sequence"/>
</dbReference>
<protein>
    <submittedName>
        <fullName evidence="1">Uncharacterized protein</fullName>
    </submittedName>
</protein>
<comment type="caution">
    <text evidence="1">The sequence shown here is derived from an EMBL/GenBank/DDBJ whole genome shotgun (WGS) entry which is preliminary data.</text>
</comment>
<sequence>MNASAIISEKIHQAKTLVTKGFQKLIEKTSLFYCEMIYKMPKNDIIFL</sequence>
<accession>A0A922NSV2</accession>
<organism evidence="1 2">
    <name type="scientific">Streptococcus equi subsp. ruminatorum CECT 5772</name>
    <dbReference type="NCBI Taxonomy" id="1051981"/>
    <lineage>
        <taxon>Bacteria</taxon>
        <taxon>Bacillati</taxon>
        <taxon>Bacillota</taxon>
        <taxon>Bacilli</taxon>
        <taxon>Lactobacillales</taxon>
        <taxon>Streptococcaceae</taxon>
        <taxon>Streptococcus</taxon>
    </lineage>
</organism>
<dbReference type="EMBL" id="AWEX01000117">
    <property type="protein sequence ID" value="KED03345.1"/>
    <property type="molecule type" value="Genomic_DNA"/>
</dbReference>